<dbReference type="PATRIC" id="fig|1432657.3.peg.1829"/>
<dbReference type="Pfam" id="PF00921">
    <property type="entry name" value="Lipoprotein_2"/>
    <property type="match status" value="1"/>
</dbReference>
<comment type="subcellular location">
    <subcellularLocation>
        <location evidence="2 8">Cell outer membrane</location>
        <topology evidence="2 8">Lipid-anchor</topology>
    </subcellularLocation>
</comment>
<evidence type="ECO:0000256" key="4">
    <source>
        <dbReference type="ARBA" id="ARBA00023136"/>
    </source>
</evidence>
<evidence type="ECO:0000256" key="2">
    <source>
        <dbReference type="ARBA" id="ARBA00004459"/>
    </source>
</evidence>
<evidence type="ECO:0000256" key="5">
    <source>
        <dbReference type="ARBA" id="ARBA00023139"/>
    </source>
</evidence>
<dbReference type="AlphaFoldDB" id="W6TJ16"/>
<keyword evidence="7 8" id="KW-0449">Lipoprotein</keyword>
<keyword evidence="6 8" id="KW-0998">Cell outer membrane</keyword>
<evidence type="ECO:0000256" key="1">
    <source>
        <dbReference type="ARBA" id="ARBA00003932"/>
    </source>
</evidence>
<evidence type="ECO:0000313" key="9">
    <source>
        <dbReference type="EMBL" id="ETZ17114.1"/>
    </source>
</evidence>
<evidence type="ECO:0000256" key="3">
    <source>
        <dbReference type="ARBA" id="ARBA00022729"/>
    </source>
</evidence>
<reference evidence="9 10" key="1">
    <citation type="submission" date="2013-12" db="EMBL/GenBank/DDBJ databases">
        <title>Comparative genomics of relapsing fever spirochetes.</title>
        <authorList>
            <person name="Schwan T.G."/>
            <person name="Raffel S.J."/>
            <person name="Porcella S.F."/>
        </authorList>
    </citation>
    <scope>NUCLEOTIDE SEQUENCE [LARGE SCALE GENOMIC DNA]</scope>
    <source>
        <strain evidence="9 10">CR2A</strain>
    </source>
</reference>
<evidence type="ECO:0000313" key="10">
    <source>
        <dbReference type="Proteomes" id="UP000019148"/>
    </source>
</evidence>
<gene>
    <name evidence="9" type="ORF">BDCR2A_01967</name>
</gene>
<dbReference type="EMBL" id="AZIT01000102">
    <property type="protein sequence ID" value="ETZ17114.1"/>
    <property type="molecule type" value="Genomic_DNA"/>
</dbReference>
<comment type="function">
    <text evidence="1 8">The Vlp and Vsp proteins are antigenically distinct proteins, only one vlp or vsp gene is transcriptionally active at any one time. Switching between these genes is a mechanism of host immune response evasion.</text>
</comment>
<dbReference type="Proteomes" id="UP000019148">
    <property type="component" value="Unassembled WGS sequence"/>
</dbReference>
<comment type="caution">
    <text evidence="9">The sequence shown here is derived from an EMBL/GenBank/DDBJ whole genome shotgun (WGS) entry which is preliminary data.</text>
</comment>
<proteinExistence type="predicted"/>
<dbReference type="SUPFAM" id="SSF74748">
    <property type="entry name" value="Variable surface antigen VlsE"/>
    <property type="match status" value="1"/>
</dbReference>
<dbReference type="GO" id="GO:0009279">
    <property type="term" value="C:cell outer membrane"/>
    <property type="evidence" value="ECO:0007669"/>
    <property type="project" value="UniProtKB-SubCell"/>
</dbReference>
<dbReference type="InterPro" id="IPR000680">
    <property type="entry name" value="Borrelia_lipo"/>
</dbReference>
<name>W6TJ16_9SPIR</name>
<keyword evidence="5 8" id="KW-0564">Palmitate</keyword>
<protein>
    <recommendedName>
        <fullName evidence="8">Variable large protein</fullName>
    </recommendedName>
</protein>
<keyword evidence="3" id="KW-0732">Signal</keyword>
<sequence>MIKNDGVATKFAKNNDGNAGAVPKDAEVAGGIALRSMAKGGKFAGPSDNASADAKKVVEGAAVSAVTKALDTLTVAIRKAIDEGLKGVKEAIKINVNATPVVSE</sequence>
<evidence type="ECO:0000256" key="8">
    <source>
        <dbReference type="RuleBase" id="RU363105"/>
    </source>
</evidence>
<evidence type="ECO:0000256" key="6">
    <source>
        <dbReference type="ARBA" id="ARBA00023237"/>
    </source>
</evidence>
<evidence type="ECO:0000256" key="7">
    <source>
        <dbReference type="ARBA" id="ARBA00023288"/>
    </source>
</evidence>
<organism evidence="9 10">
    <name type="scientific">Borrelia duttonii CR2A</name>
    <dbReference type="NCBI Taxonomy" id="1432657"/>
    <lineage>
        <taxon>Bacteria</taxon>
        <taxon>Pseudomonadati</taxon>
        <taxon>Spirochaetota</taxon>
        <taxon>Spirochaetia</taxon>
        <taxon>Spirochaetales</taxon>
        <taxon>Borreliaceae</taxon>
        <taxon>Borrelia</taxon>
    </lineage>
</organism>
<accession>W6TJ16</accession>
<keyword evidence="4 8" id="KW-0472">Membrane</keyword>